<dbReference type="SUPFAM" id="SSF51230">
    <property type="entry name" value="Single hybrid motif"/>
    <property type="match status" value="1"/>
</dbReference>
<protein>
    <recommendedName>
        <fullName evidence="1">Lipoyl-binding domain-containing protein</fullName>
    </recommendedName>
</protein>
<dbReference type="InterPro" id="IPR033753">
    <property type="entry name" value="GCV_H/Fam206"/>
</dbReference>
<dbReference type="GO" id="GO:0005960">
    <property type="term" value="C:glycine cleavage complex"/>
    <property type="evidence" value="ECO:0007669"/>
    <property type="project" value="InterPro"/>
</dbReference>
<dbReference type="Pfam" id="PF01597">
    <property type="entry name" value="GCV_H"/>
    <property type="match status" value="1"/>
</dbReference>
<gene>
    <name evidence="2" type="ORF">S03H2_11949</name>
</gene>
<evidence type="ECO:0000313" key="2">
    <source>
        <dbReference type="EMBL" id="GAH44947.1"/>
    </source>
</evidence>
<sequence>MTYWYTKTHQWYNDENSEVGLTPYAAEQLGEISFVDVDALEGAELSQVTMDGNEPTSDPIDATVESSKAVGDVYCPVSGTVKEVNSDLMDEPEKINEDALTAWLFKINASKWDAEKGNLLDEASYKSYIESLG</sequence>
<organism evidence="2">
    <name type="scientific">marine sediment metagenome</name>
    <dbReference type="NCBI Taxonomy" id="412755"/>
    <lineage>
        <taxon>unclassified sequences</taxon>
        <taxon>metagenomes</taxon>
        <taxon>ecological metagenomes</taxon>
    </lineage>
</organism>
<dbReference type="InterPro" id="IPR002930">
    <property type="entry name" value="GCV_H"/>
</dbReference>
<evidence type="ECO:0000259" key="1">
    <source>
        <dbReference type="PROSITE" id="PS50968"/>
    </source>
</evidence>
<proteinExistence type="predicted"/>
<dbReference type="GO" id="GO:0009249">
    <property type="term" value="P:protein lipoylation"/>
    <property type="evidence" value="ECO:0007669"/>
    <property type="project" value="TreeGrafter"/>
</dbReference>
<reference evidence="2" key="1">
    <citation type="journal article" date="2014" name="Front. Microbiol.">
        <title>High frequency of phylogenetically diverse reductive dehalogenase-homologous genes in deep subseafloor sedimentary metagenomes.</title>
        <authorList>
            <person name="Kawai M."/>
            <person name="Futagami T."/>
            <person name="Toyoda A."/>
            <person name="Takaki Y."/>
            <person name="Nishi S."/>
            <person name="Hori S."/>
            <person name="Arai W."/>
            <person name="Tsubouchi T."/>
            <person name="Morono Y."/>
            <person name="Uchiyama I."/>
            <person name="Ito T."/>
            <person name="Fujiyama A."/>
            <person name="Inagaki F."/>
            <person name="Takami H."/>
        </authorList>
    </citation>
    <scope>NUCLEOTIDE SEQUENCE</scope>
    <source>
        <strain evidence="2">Expedition CK06-06</strain>
    </source>
</reference>
<comment type="caution">
    <text evidence="2">The sequence shown here is derived from an EMBL/GenBank/DDBJ whole genome shotgun (WGS) entry which is preliminary data.</text>
</comment>
<dbReference type="GO" id="GO:0005829">
    <property type="term" value="C:cytosol"/>
    <property type="evidence" value="ECO:0007669"/>
    <property type="project" value="TreeGrafter"/>
</dbReference>
<dbReference type="Gene3D" id="2.40.50.100">
    <property type="match status" value="1"/>
</dbReference>
<dbReference type="InterPro" id="IPR011053">
    <property type="entry name" value="Single_hybrid_motif"/>
</dbReference>
<dbReference type="PANTHER" id="PTHR11715">
    <property type="entry name" value="GLYCINE CLEAVAGE SYSTEM H PROTEIN"/>
    <property type="match status" value="1"/>
</dbReference>
<dbReference type="EMBL" id="BARU01006083">
    <property type="protein sequence ID" value="GAH44947.1"/>
    <property type="molecule type" value="Genomic_DNA"/>
</dbReference>
<feature type="domain" description="Lipoyl-binding" evidence="1">
    <location>
        <begin position="16"/>
        <end position="108"/>
    </location>
</feature>
<dbReference type="GO" id="GO:0019464">
    <property type="term" value="P:glycine decarboxylation via glycine cleavage system"/>
    <property type="evidence" value="ECO:0007669"/>
    <property type="project" value="InterPro"/>
</dbReference>
<dbReference type="PANTHER" id="PTHR11715:SF3">
    <property type="entry name" value="GLYCINE CLEAVAGE SYSTEM H PROTEIN-RELATED"/>
    <property type="match status" value="1"/>
</dbReference>
<dbReference type="CDD" id="cd06848">
    <property type="entry name" value="GCS_H"/>
    <property type="match status" value="1"/>
</dbReference>
<name>X1FJ32_9ZZZZ</name>
<dbReference type="InterPro" id="IPR000089">
    <property type="entry name" value="Biotin_lipoyl"/>
</dbReference>
<accession>X1FJ32</accession>
<dbReference type="AlphaFoldDB" id="X1FJ32"/>
<dbReference type="PROSITE" id="PS50968">
    <property type="entry name" value="BIOTINYL_LIPOYL"/>
    <property type="match status" value="1"/>
</dbReference>